<evidence type="ECO:0000256" key="3">
    <source>
        <dbReference type="ARBA" id="ARBA00006739"/>
    </source>
</evidence>
<evidence type="ECO:0000256" key="12">
    <source>
        <dbReference type="ARBA" id="ARBA00045097"/>
    </source>
</evidence>
<dbReference type="Gene3D" id="3.90.550.10">
    <property type="entry name" value="Spore Coat Polysaccharide Biosynthesis Protein SpsA, Chain A"/>
    <property type="match status" value="1"/>
</dbReference>
<dbReference type="GO" id="GO:0006487">
    <property type="term" value="P:protein N-linked glycosylation"/>
    <property type="evidence" value="ECO:0007669"/>
    <property type="project" value="TreeGrafter"/>
</dbReference>
<evidence type="ECO:0000256" key="4">
    <source>
        <dbReference type="ARBA" id="ARBA00012583"/>
    </source>
</evidence>
<dbReference type="InterPro" id="IPR001173">
    <property type="entry name" value="Glyco_trans_2-like"/>
</dbReference>
<sequence length="344" mass="37656">MTSVSSGPPALTAATLAAAAAGFLAALVVGLVQVLRLVSPCPRTPTPNEQTYTDALSGKRLPFSSRLSDARADKPVSLSVIVPAYNETQRLPAMLSEALSYLDARHKKDSRFTYEVIVVDDGSKDATSDTAAKVARRHAEEDGERHSWAAREVRVLTLEKNRGKGGAVTQGMLVARGEKLLFADADGATRFSDVDLLERRIEEVAMDGSAVAVGSRAHMVSTEAVVKRSFIRNLLMHGFHTLLLILGISSIADTQCGFKMLTRSAAARIFPNMHVEGWIFDIELLLIALKIHIPVAEVAVNWHEVDGTKMDLVRDSLRMLRDLLIIRGNYWLGRWTVTDVKQNT</sequence>
<dbReference type="PANTHER" id="PTHR10859">
    <property type="entry name" value="GLYCOSYL TRANSFERASE"/>
    <property type="match status" value="1"/>
</dbReference>
<organism evidence="14 15">
    <name type="scientific">Geranomyces variabilis</name>
    <dbReference type="NCBI Taxonomy" id="109894"/>
    <lineage>
        <taxon>Eukaryota</taxon>
        <taxon>Fungi</taxon>
        <taxon>Fungi incertae sedis</taxon>
        <taxon>Chytridiomycota</taxon>
        <taxon>Chytridiomycota incertae sedis</taxon>
        <taxon>Chytridiomycetes</taxon>
        <taxon>Spizellomycetales</taxon>
        <taxon>Powellomycetaceae</taxon>
        <taxon>Geranomyces</taxon>
    </lineage>
</organism>
<evidence type="ECO:0000313" key="15">
    <source>
        <dbReference type="Proteomes" id="UP001212152"/>
    </source>
</evidence>
<keyword evidence="6" id="KW-0808">Transferase</keyword>
<comment type="caution">
    <text evidence="14">The sequence shown here is derived from an EMBL/GenBank/DDBJ whole genome shotgun (WGS) entry which is preliminary data.</text>
</comment>
<dbReference type="Pfam" id="PF00535">
    <property type="entry name" value="Glycos_transf_2"/>
    <property type="match status" value="1"/>
</dbReference>
<evidence type="ECO:0000259" key="13">
    <source>
        <dbReference type="Pfam" id="PF00535"/>
    </source>
</evidence>
<dbReference type="GO" id="GO:0004581">
    <property type="term" value="F:dolichyl-phosphate beta-glucosyltransferase activity"/>
    <property type="evidence" value="ECO:0007669"/>
    <property type="project" value="UniProtKB-EC"/>
</dbReference>
<evidence type="ECO:0000256" key="9">
    <source>
        <dbReference type="ARBA" id="ARBA00022968"/>
    </source>
</evidence>
<dbReference type="EC" id="2.4.1.117" evidence="4"/>
<keyword evidence="15" id="KW-1185">Reference proteome</keyword>
<keyword evidence="8" id="KW-0256">Endoplasmic reticulum</keyword>
<dbReference type="Proteomes" id="UP001212152">
    <property type="component" value="Unassembled WGS sequence"/>
</dbReference>
<evidence type="ECO:0000256" key="11">
    <source>
        <dbReference type="ARBA" id="ARBA00023136"/>
    </source>
</evidence>
<comment type="pathway">
    <text evidence="2">Protein modification; protein glycosylation.</text>
</comment>
<keyword evidence="5" id="KW-0328">Glycosyltransferase</keyword>
<dbReference type="InterPro" id="IPR029044">
    <property type="entry name" value="Nucleotide-diphossugar_trans"/>
</dbReference>
<feature type="domain" description="Glycosyltransferase 2-like" evidence="13">
    <location>
        <begin position="79"/>
        <end position="269"/>
    </location>
</feature>
<keyword evidence="9" id="KW-0735">Signal-anchor</keyword>
<dbReference type="EMBL" id="JADGJQ010000024">
    <property type="protein sequence ID" value="KAJ3178751.1"/>
    <property type="molecule type" value="Genomic_DNA"/>
</dbReference>
<dbReference type="GO" id="GO:0005789">
    <property type="term" value="C:endoplasmic reticulum membrane"/>
    <property type="evidence" value="ECO:0007669"/>
    <property type="project" value="UniProtKB-SubCell"/>
</dbReference>
<dbReference type="CDD" id="cd04188">
    <property type="entry name" value="DPG_synthase"/>
    <property type="match status" value="1"/>
</dbReference>
<name>A0AAD5TK44_9FUNG</name>
<evidence type="ECO:0000256" key="7">
    <source>
        <dbReference type="ARBA" id="ARBA00022692"/>
    </source>
</evidence>
<keyword evidence="11" id="KW-0472">Membrane</keyword>
<dbReference type="PANTHER" id="PTHR10859:SF91">
    <property type="entry name" value="DOLICHYL-PHOSPHATE BETA-GLUCOSYLTRANSFERASE"/>
    <property type="match status" value="1"/>
</dbReference>
<accession>A0AAD5TK44</accession>
<evidence type="ECO:0000256" key="6">
    <source>
        <dbReference type="ARBA" id="ARBA00022679"/>
    </source>
</evidence>
<gene>
    <name evidence="14" type="primary">ALG5</name>
    <name evidence="14" type="ORF">HDU87_003306</name>
</gene>
<reference evidence="14" key="1">
    <citation type="submission" date="2020-05" db="EMBL/GenBank/DDBJ databases">
        <title>Phylogenomic resolution of chytrid fungi.</title>
        <authorList>
            <person name="Stajich J.E."/>
            <person name="Amses K."/>
            <person name="Simmons R."/>
            <person name="Seto K."/>
            <person name="Myers J."/>
            <person name="Bonds A."/>
            <person name="Quandt C.A."/>
            <person name="Barry K."/>
            <person name="Liu P."/>
            <person name="Grigoriev I."/>
            <person name="Longcore J.E."/>
            <person name="James T.Y."/>
        </authorList>
    </citation>
    <scope>NUCLEOTIDE SEQUENCE</scope>
    <source>
        <strain evidence="14">JEL0379</strain>
    </source>
</reference>
<evidence type="ECO:0000256" key="5">
    <source>
        <dbReference type="ARBA" id="ARBA00022676"/>
    </source>
</evidence>
<protein>
    <recommendedName>
        <fullName evidence="4">dolichyl-phosphate beta-glucosyltransferase</fullName>
        <ecNumber evidence="4">2.4.1.117</ecNumber>
    </recommendedName>
</protein>
<evidence type="ECO:0000256" key="8">
    <source>
        <dbReference type="ARBA" id="ARBA00022824"/>
    </source>
</evidence>
<proteinExistence type="inferred from homology"/>
<comment type="catalytic activity">
    <reaction evidence="12">
        <text>a di-trans,poly-cis-dolichyl phosphate + UDP-alpha-D-glucose = a di-trans,poly-cis-dolichyl beta-D-glucosyl phosphate + UDP</text>
        <dbReference type="Rhea" id="RHEA:15401"/>
        <dbReference type="Rhea" id="RHEA-COMP:19498"/>
        <dbReference type="Rhea" id="RHEA-COMP:19502"/>
        <dbReference type="ChEBI" id="CHEBI:57525"/>
        <dbReference type="ChEBI" id="CHEBI:57683"/>
        <dbReference type="ChEBI" id="CHEBI:58223"/>
        <dbReference type="ChEBI" id="CHEBI:58885"/>
        <dbReference type="EC" id="2.4.1.117"/>
    </reaction>
    <physiologicalReaction direction="left-to-right" evidence="12">
        <dbReference type="Rhea" id="RHEA:15402"/>
    </physiologicalReaction>
</comment>
<evidence type="ECO:0000256" key="2">
    <source>
        <dbReference type="ARBA" id="ARBA00004922"/>
    </source>
</evidence>
<comment type="similarity">
    <text evidence="3">Belongs to the glycosyltransferase 2 family.</text>
</comment>
<evidence type="ECO:0000256" key="1">
    <source>
        <dbReference type="ARBA" id="ARBA00004389"/>
    </source>
</evidence>
<evidence type="ECO:0000256" key="10">
    <source>
        <dbReference type="ARBA" id="ARBA00022989"/>
    </source>
</evidence>
<dbReference type="AlphaFoldDB" id="A0AAD5TK44"/>
<keyword evidence="10" id="KW-1133">Transmembrane helix</keyword>
<evidence type="ECO:0000313" key="14">
    <source>
        <dbReference type="EMBL" id="KAJ3178751.1"/>
    </source>
</evidence>
<keyword evidence="7" id="KW-0812">Transmembrane</keyword>
<dbReference type="SUPFAM" id="SSF53448">
    <property type="entry name" value="Nucleotide-diphospho-sugar transferases"/>
    <property type="match status" value="1"/>
</dbReference>
<comment type="subcellular location">
    <subcellularLocation>
        <location evidence="1">Endoplasmic reticulum membrane</location>
        <topology evidence="1">Single-pass membrane protein</topology>
    </subcellularLocation>
</comment>
<dbReference type="InterPro" id="IPR035518">
    <property type="entry name" value="DPG_synthase"/>
</dbReference>